<accession>A0A0N4ZTX9</accession>
<proteinExistence type="predicted"/>
<evidence type="ECO:0000313" key="2">
    <source>
        <dbReference type="WBParaSite" id="PTRK_0001204400.1"/>
    </source>
</evidence>
<organism evidence="1 2">
    <name type="scientific">Parastrongyloides trichosuri</name>
    <name type="common">Possum-specific nematode worm</name>
    <dbReference type="NCBI Taxonomy" id="131310"/>
    <lineage>
        <taxon>Eukaryota</taxon>
        <taxon>Metazoa</taxon>
        <taxon>Ecdysozoa</taxon>
        <taxon>Nematoda</taxon>
        <taxon>Chromadorea</taxon>
        <taxon>Rhabditida</taxon>
        <taxon>Tylenchina</taxon>
        <taxon>Panagrolaimomorpha</taxon>
        <taxon>Strongyloidoidea</taxon>
        <taxon>Strongyloididae</taxon>
        <taxon>Parastrongyloides</taxon>
    </lineage>
</organism>
<dbReference type="Proteomes" id="UP000038045">
    <property type="component" value="Unplaced"/>
</dbReference>
<reference evidence="2" key="1">
    <citation type="submission" date="2017-02" db="UniProtKB">
        <authorList>
            <consortium name="WormBaseParasite"/>
        </authorList>
    </citation>
    <scope>IDENTIFICATION</scope>
</reference>
<keyword evidence="1" id="KW-1185">Reference proteome</keyword>
<dbReference type="InterPro" id="IPR012337">
    <property type="entry name" value="RNaseH-like_sf"/>
</dbReference>
<name>A0A0N4ZTX9_PARTI</name>
<dbReference type="SUPFAM" id="SSF53098">
    <property type="entry name" value="Ribonuclease H-like"/>
    <property type="match status" value="1"/>
</dbReference>
<evidence type="ECO:0000313" key="1">
    <source>
        <dbReference type="Proteomes" id="UP000038045"/>
    </source>
</evidence>
<sequence>MKSDTLGLTRLLGESHRACTYCGTKYKISTSCYTIFRHCIKHESFHPILMRHLGKRVFQKYLRYLPTEYVDKPPISPSFEARISSNINAMFEEEEKSGELVGTERMCKIFENEEKKSKEKKCLDNDLIKLSNMIKEISDKDDKNGGEELNKMDALKKELSDADSDDPLRDPIIEEIMRNSNKLPNGFRKRLKSDNLKLTKLVSIRHRICLSCNRKFMSSCGVTSLYKHCAKHPEFREILKKNLTPTALNNALKGLKTRNKRRNHYYNRDRDDDIFMDNTDTDNNSINVTKNKSIEIIEKNIDELASIKSINLDQFDKKGITNDKDESNEKPEECSIVIKNEKDSITKMESLLDICIQFSKDEGIPIEKFDNKYFQNLLKYDRKPYEVPIINSRILYNQKYIDLIHQRISQLKWDERYDKVSISISNVDINKKLISVLKLHFINQEMETKTMIIGFIEYNYFDINFDYMKRRVEAMLNVYDLDVKNISAIVTDNSEMAKYLGEVWNVPLITCLKKEIDNVIRWCECDCPEPLSILIIKGVKLFSIYKALIPKYIQSAKFFSIPLGNIYCYPINWLSAYNLIQESIVKIEEINLFASSYVPTLKLTKIEMTILQNLASLLEVFGMIATKLSDKNIGLYNYIPIVYDLYNNITLFHLDRSSKINNNNNINKLTKDIDIFLEDKEWFEIPSLYIDTGITQSNNETILKEYISCIQQRVIKLKDKVYNNDLLVASLYLNSRETFRTKYGNEVFWANVGSKLDPCMYEEINDKMVCKLESGSCIEKYHNITTDNNNESVNEFWKKNRNHFEKLNKSVLSIFCIPSFILPIKNLEENVEFFSDEIIDEENSNILVCKCLNF</sequence>
<dbReference type="AlphaFoldDB" id="A0A0N4ZTX9"/>
<dbReference type="STRING" id="131310.A0A0N4ZTX9"/>
<protein>
    <submittedName>
        <fullName evidence="2">BED-type domain-containing protein</fullName>
    </submittedName>
</protein>
<dbReference type="WBParaSite" id="PTRK_0001204400.1">
    <property type="protein sequence ID" value="PTRK_0001204400.1"/>
    <property type="gene ID" value="PTRK_0001204400"/>
</dbReference>